<proteinExistence type="predicted"/>
<comment type="caution">
    <text evidence="1">The sequence shown here is derived from an EMBL/GenBank/DDBJ whole genome shotgun (WGS) entry which is preliminary data.</text>
</comment>
<name>X1G332_9ZZZZ</name>
<accession>X1G332</accession>
<gene>
    <name evidence="1" type="ORF">S01H4_65633</name>
</gene>
<dbReference type="AlphaFoldDB" id="X1G332"/>
<protein>
    <submittedName>
        <fullName evidence="1">Uncharacterized protein</fullName>
    </submittedName>
</protein>
<reference evidence="1" key="1">
    <citation type="journal article" date="2014" name="Front. Microbiol.">
        <title>High frequency of phylogenetically diverse reductive dehalogenase-homologous genes in deep subseafloor sedimentary metagenomes.</title>
        <authorList>
            <person name="Kawai M."/>
            <person name="Futagami T."/>
            <person name="Toyoda A."/>
            <person name="Takaki Y."/>
            <person name="Nishi S."/>
            <person name="Hori S."/>
            <person name="Arai W."/>
            <person name="Tsubouchi T."/>
            <person name="Morono Y."/>
            <person name="Uchiyama I."/>
            <person name="Ito T."/>
            <person name="Fujiyama A."/>
            <person name="Inagaki F."/>
            <person name="Takami H."/>
        </authorList>
    </citation>
    <scope>NUCLEOTIDE SEQUENCE</scope>
    <source>
        <strain evidence="1">Expedition CK06-06</strain>
    </source>
</reference>
<sequence>PQQPKTIINPELIKTITIDGTFISTGKDVIGKKKPVVSLSVSKAKNGTYLLTLSEMKF</sequence>
<dbReference type="EMBL" id="BART01040242">
    <property type="protein sequence ID" value="GAH27438.1"/>
    <property type="molecule type" value="Genomic_DNA"/>
</dbReference>
<evidence type="ECO:0000313" key="1">
    <source>
        <dbReference type="EMBL" id="GAH27438.1"/>
    </source>
</evidence>
<organism evidence="1">
    <name type="scientific">marine sediment metagenome</name>
    <dbReference type="NCBI Taxonomy" id="412755"/>
    <lineage>
        <taxon>unclassified sequences</taxon>
        <taxon>metagenomes</taxon>
        <taxon>ecological metagenomes</taxon>
    </lineage>
</organism>
<feature type="non-terminal residue" evidence="1">
    <location>
        <position position="1"/>
    </location>
</feature>